<dbReference type="GO" id="GO:0004414">
    <property type="term" value="F:homoserine O-acetyltransferase activity"/>
    <property type="evidence" value="ECO:0007669"/>
    <property type="project" value="TreeGrafter"/>
</dbReference>
<dbReference type="PANTHER" id="PTHR32268:SF11">
    <property type="entry name" value="HOMOSERINE O-ACETYLTRANSFERASE"/>
    <property type="match status" value="1"/>
</dbReference>
<dbReference type="PANTHER" id="PTHR32268">
    <property type="entry name" value="HOMOSERINE O-ACETYLTRANSFERASE"/>
    <property type="match status" value="1"/>
</dbReference>
<feature type="active site" description="Nucleophile" evidence="3">
    <location>
        <position position="132"/>
    </location>
</feature>
<feature type="active site" evidence="3">
    <location>
        <position position="337"/>
    </location>
</feature>
<comment type="caution">
    <text evidence="5">The sequence shown here is derived from an EMBL/GenBank/DDBJ whole genome shotgun (WGS) entry which is preliminary data.</text>
</comment>
<evidence type="ECO:0000256" key="2">
    <source>
        <dbReference type="ARBA" id="ARBA00022679"/>
    </source>
</evidence>
<dbReference type="GO" id="GO:0009086">
    <property type="term" value="P:methionine biosynthetic process"/>
    <property type="evidence" value="ECO:0007669"/>
    <property type="project" value="TreeGrafter"/>
</dbReference>
<gene>
    <name evidence="5" type="ORF">G7Y89_g9248</name>
</gene>
<keyword evidence="6" id="KW-1185">Reference proteome</keyword>
<name>A0A8H4RHB9_9HELO</name>
<dbReference type="InterPro" id="IPR029058">
    <property type="entry name" value="AB_hydrolase_fold"/>
</dbReference>
<dbReference type="EMBL" id="JAAMPI010000747">
    <property type="protein sequence ID" value="KAF4628900.1"/>
    <property type="molecule type" value="Genomic_DNA"/>
</dbReference>
<proteinExistence type="inferred from homology"/>
<evidence type="ECO:0000256" key="3">
    <source>
        <dbReference type="PIRSR" id="PIRSR000443-1"/>
    </source>
</evidence>
<evidence type="ECO:0000256" key="1">
    <source>
        <dbReference type="ARBA" id="ARBA00006886"/>
    </source>
</evidence>
<dbReference type="OrthoDB" id="191364at2759"/>
<evidence type="ECO:0000259" key="4">
    <source>
        <dbReference type="Pfam" id="PF00561"/>
    </source>
</evidence>
<keyword evidence="2" id="KW-0808">Transferase</keyword>
<reference evidence="5 6" key="1">
    <citation type="submission" date="2020-03" db="EMBL/GenBank/DDBJ databases">
        <title>Draft Genome Sequence of Cudoniella acicularis.</title>
        <authorList>
            <person name="Buettner E."/>
            <person name="Kellner H."/>
        </authorList>
    </citation>
    <scope>NUCLEOTIDE SEQUENCE [LARGE SCALE GENOMIC DNA]</scope>
    <source>
        <strain evidence="5 6">DSM 108380</strain>
    </source>
</reference>
<feature type="active site" evidence="3">
    <location>
        <position position="366"/>
    </location>
</feature>
<accession>A0A8H4RHB9</accession>
<dbReference type="InterPro" id="IPR008220">
    <property type="entry name" value="HAT_MetX-like"/>
</dbReference>
<evidence type="ECO:0000313" key="6">
    <source>
        <dbReference type="Proteomes" id="UP000566819"/>
    </source>
</evidence>
<dbReference type="InterPro" id="IPR000073">
    <property type="entry name" value="AB_hydrolase_1"/>
</dbReference>
<dbReference type="AlphaFoldDB" id="A0A8H4RHB9"/>
<organism evidence="5 6">
    <name type="scientific">Cudoniella acicularis</name>
    <dbReference type="NCBI Taxonomy" id="354080"/>
    <lineage>
        <taxon>Eukaryota</taxon>
        <taxon>Fungi</taxon>
        <taxon>Dikarya</taxon>
        <taxon>Ascomycota</taxon>
        <taxon>Pezizomycotina</taxon>
        <taxon>Leotiomycetes</taxon>
        <taxon>Helotiales</taxon>
        <taxon>Tricladiaceae</taxon>
        <taxon>Cudoniella</taxon>
    </lineage>
</organism>
<dbReference type="NCBIfam" id="TIGR01392">
    <property type="entry name" value="homoserO_Ac_trn"/>
    <property type="match status" value="1"/>
</dbReference>
<dbReference type="SUPFAM" id="SSF53474">
    <property type="entry name" value="alpha/beta-Hydrolases"/>
    <property type="match status" value="1"/>
</dbReference>
<sequence length="414" mass="46187">MEKATLRGDITFKSTSQANDIHGEIKPIDADGKILDTNHAMPHKLPTQLYTTINEFTVESGEKLINATIAFTVNGSPYGSASPLSSQFRDGQAKGHYGPAFPKTTIRDDVRIHKHVMDLLGVKSIYCVIGGSMGGMLALEWAFFGMEYVRSAVLIATAARQSAWAIAWAENQRSTIRCDLNFLEGFYGDNPPIAGLGAARMAALLTYRTHQSFESRFGRRRVDDGTVLSVATNSAYRSRHLNPEVAAICPQAKDGRIILDAEPREQSGIFSAQSYLRYQGEKFNERFDANCYLHILDKIDSHDITRGRSSNLSDGEAIKEVLGQIQQPTLVIGIPTDGLYPISEQLALFEKIPNATFASVESKDGHDGFLLEGEQMNIILHSFFDQDLYHSKCRRETYPLERKLERDQVEIRFD</sequence>
<feature type="domain" description="AB hydrolase-1" evidence="4">
    <location>
        <begin position="87"/>
        <end position="371"/>
    </location>
</feature>
<comment type="similarity">
    <text evidence="1">Belongs to the AB hydrolase superfamily. MetX family.</text>
</comment>
<dbReference type="Pfam" id="PF00561">
    <property type="entry name" value="Abhydrolase_1"/>
    <property type="match status" value="1"/>
</dbReference>
<evidence type="ECO:0000313" key="5">
    <source>
        <dbReference type="EMBL" id="KAF4628900.1"/>
    </source>
</evidence>
<protein>
    <recommendedName>
        <fullName evidence="4">AB hydrolase-1 domain-containing protein</fullName>
    </recommendedName>
</protein>
<dbReference type="Proteomes" id="UP000566819">
    <property type="component" value="Unassembled WGS sequence"/>
</dbReference>
<dbReference type="GO" id="GO:0009092">
    <property type="term" value="P:homoserine metabolic process"/>
    <property type="evidence" value="ECO:0007669"/>
    <property type="project" value="TreeGrafter"/>
</dbReference>
<dbReference type="Gene3D" id="3.40.50.1820">
    <property type="entry name" value="alpha/beta hydrolase"/>
    <property type="match status" value="1"/>
</dbReference>
<dbReference type="PIRSF" id="PIRSF000443">
    <property type="entry name" value="Homoser_Ac_trans"/>
    <property type="match status" value="1"/>
</dbReference>
<dbReference type="HAMAP" id="MF_00296">
    <property type="entry name" value="MetX_acyltransf"/>
    <property type="match status" value="1"/>
</dbReference>